<dbReference type="Gene3D" id="3.30.450.20">
    <property type="entry name" value="PAS domain"/>
    <property type="match status" value="1"/>
</dbReference>
<dbReference type="EMBL" id="SLUB01000009">
    <property type="protein sequence ID" value="THE13499.1"/>
    <property type="molecule type" value="Genomic_DNA"/>
</dbReference>
<dbReference type="InterPro" id="IPR005467">
    <property type="entry name" value="His_kinase_dom"/>
</dbReference>
<evidence type="ECO:0000256" key="4">
    <source>
        <dbReference type="ARBA" id="ARBA00022679"/>
    </source>
</evidence>
<dbReference type="CDD" id="cd00075">
    <property type="entry name" value="HATPase"/>
    <property type="match status" value="1"/>
</dbReference>
<reference evidence="11 12" key="1">
    <citation type="journal article" date="2019" name="Indoor Air">
        <title>Impacts of indoor surface finishes on bacterial viability.</title>
        <authorList>
            <person name="Hu J."/>
            <person name="Maamar S.B."/>
            <person name="Glawe A.J."/>
            <person name="Gottel N."/>
            <person name="Gilbert J.A."/>
            <person name="Hartmann E.M."/>
        </authorList>
    </citation>
    <scope>NUCLEOTIDE SEQUENCE [LARGE SCALE GENOMIC DNA]</scope>
    <source>
        <strain evidence="11 12">AF060A6</strain>
    </source>
</reference>
<comment type="catalytic activity">
    <reaction evidence="1">
        <text>ATP + protein L-histidine = ADP + protein N-phospho-L-histidine.</text>
        <dbReference type="EC" id="2.7.13.3"/>
    </reaction>
</comment>
<keyword evidence="6" id="KW-0418">Kinase</keyword>
<feature type="transmembrane region" description="Helical" evidence="9">
    <location>
        <begin position="12"/>
        <end position="30"/>
    </location>
</feature>
<dbReference type="InterPro" id="IPR035965">
    <property type="entry name" value="PAS-like_dom_sf"/>
</dbReference>
<keyword evidence="4" id="KW-0808">Transferase</keyword>
<feature type="domain" description="Histidine kinase" evidence="10">
    <location>
        <begin position="188"/>
        <end position="391"/>
    </location>
</feature>
<dbReference type="InterPro" id="IPR036890">
    <property type="entry name" value="HATPase_C_sf"/>
</dbReference>
<evidence type="ECO:0000256" key="9">
    <source>
        <dbReference type="SAM" id="Phobius"/>
    </source>
</evidence>
<dbReference type="CDD" id="cd00082">
    <property type="entry name" value="HisKA"/>
    <property type="match status" value="1"/>
</dbReference>
<keyword evidence="12" id="KW-1185">Reference proteome</keyword>
<dbReference type="SMART" id="SM00388">
    <property type="entry name" value="HisKA"/>
    <property type="match status" value="1"/>
</dbReference>
<dbReference type="Pfam" id="PF13426">
    <property type="entry name" value="PAS_9"/>
    <property type="match status" value="1"/>
</dbReference>
<dbReference type="InterPro" id="IPR000014">
    <property type="entry name" value="PAS"/>
</dbReference>
<dbReference type="OrthoDB" id="9815750at2"/>
<dbReference type="Pfam" id="PF02518">
    <property type="entry name" value="HATPase_c"/>
    <property type="match status" value="1"/>
</dbReference>
<keyword evidence="8" id="KW-0902">Two-component regulatory system</keyword>
<dbReference type="SMART" id="SM00387">
    <property type="entry name" value="HATPase_c"/>
    <property type="match status" value="1"/>
</dbReference>
<dbReference type="Pfam" id="PF00512">
    <property type="entry name" value="HisKA"/>
    <property type="match status" value="1"/>
</dbReference>
<keyword evidence="9" id="KW-1133">Transmembrane helix</keyword>
<dbReference type="STRING" id="1033734.GCA_000285535_03176"/>
<evidence type="ECO:0000259" key="10">
    <source>
        <dbReference type="PROSITE" id="PS50109"/>
    </source>
</evidence>
<dbReference type="PANTHER" id="PTHR43065:SF34">
    <property type="entry name" value="SPORULATION KINASE A"/>
    <property type="match status" value="1"/>
</dbReference>
<dbReference type="GO" id="GO:0005524">
    <property type="term" value="F:ATP binding"/>
    <property type="evidence" value="ECO:0007669"/>
    <property type="project" value="UniProtKB-KW"/>
</dbReference>
<dbReference type="Gene3D" id="3.30.565.10">
    <property type="entry name" value="Histidine kinase-like ATPase, C-terminal domain"/>
    <property type="match status" value="1"/>
</dbReference>
<evidence type="ECO:0000256" key="5">
    <source>
        <dbReference type="ARBA" id="ARBA00022741"/>
    </source>
</evidence>
<evidence type="ECO:0000256" key="3">
    <source>
        <dbReference type="ARBA" id="ARBA00022553"/>
    </source>
</evidence>
<comment type="caution">
    <text evidence="11">The sequence shown here is derived from an EMBL/GenBank/DDBJ whole genome shotgun (WGS) entry which is preliminary data.</text>
</comment>
<keyword evidence="3" id="KW-0597">Phosphoprotein</keyword>
<evidence type="ECO:0000313" key="11">
    <source>
        <dbReference type="EMBL" id="THE13499.1"/>
    </source>
</evidence>
<dbReference type="Proteomes" id="UP000306477">
    <property type="component" value="Unassembled WGS sequence"/>
</dbReference>
<evidence type="ECO:0000256" key="7">
    <source>
        <dbReference type="ARBA" id="ARBA00022840"/>
    </source>
</evidence>
<dbReference type="Gene3D" id="1.10.287.130">
    <property type="match status" value="1"/>
</dbReference>
<keyword evidence="5" id="KW-0547">Nucleotide-binding</keyword>
<dbReference type="InterPro" id="IPR004358">
    <property type="entry name" value="Sig_transdc_His_kin-like_C"/>
</dbReference>
<dbReference type="SUPFAM" id="SSF55874">
    <property type="entry name" value="ATPase domain of HSP90 chaperone/DNA topoisomerase II/histidine kinase"/>
    <property type="match status" value="1"/>
</dbReference>
<dbReference type="PRINTS" id="PR00344">
    <property type="entry name" value="BCTRLSENSOR"/>
</dbReference>
<dbReference type="AlphaFoldDB" id="A0A4S3PUP3"/>
<dbReference type="SUPFAM" id="SSF55785">
    <property type="entry name" value="PYP-like sensor domain (PAS domain)"/>
    <property type="match status" value="1"/>
</dbReference>
<evidence type="ECO:0000256" key="8">
    <source>
        <dbReference type="ARBA" id="ARBA00023012"/>
    </source>
</evidence>
<keyword evidence="7" id="KW-0067">ATP-binding</keyword>
<sequence>MGVRRWKALNFAVFLCCVILILGKVFYIGFLNRLEPYLLLITLGASLLSFYESRKNRQFRFLVENAPYAILLKRDGKIIYTNDTGKYLIGADDEKSVMGHSLNDFIQYNPEKSTRKVEKGHKFKKITEGKIDHPALGEIDVEIKMMPITFQGESCEYIVIRDITEVKKSEELIQQTDKLSLVGEMAAGIAHEIRNPLTSLKGFAQLMQAEKTNAYSEIMVSEIERINTIVDEMLLLAKPKKLQLRKQKITNILNEVVFLLDTQAILHNIQIKTTYHDLKGAFINCEENKLKQVFINILKNSIEAIEDGGLIDISLYSKGGDAMIRITDNGSGIPADKLSRIGNAFFTTKEKGTGLGLMICQTIIQEHGGQMTIDSIENEGTTVEISLPIIEEGLQIS</sequence>
<accession>A0A4S3PUP3</accession>
<evidence type="ECO:0000256" key="1">
    <source>
        <dbReference type="ARBA" id="ARBA00000085"/>
    </source>
</evidence>
<dbReference type="PANTHER" id="PTHR43065">
    <property type="entry name" value="SENSOR HISTIDINE KINASE"/>
    <property type="match status" value="1"/>
</dbReference>
<organism evidence="11 12">
    <name type="scientific">Bacillus timonensis</name>
    <dbReference type="NCBI Taxonomy" id="1033734"/>
    <lineage>
        <taxon>Bacteria</taxon>
        <taxon>Bacillati</taxon>
        <taxon>Bacillota</taxon>
        <taxon>Bacilli</taxon>
        <taxon>Bacillales</taxon>
        <taxon>Bacillaceae</taxon>
        <taxon>Bacillus</taxon>
    </lineage>
</organism>
<keyword evidence="9" id="KW-0812">Transmembrane</keyword>
<dbReference type="PROSITE" id="PS50109">
    <property type="entry name" value="HIS_KIN"/>
    <property type="match status" value="1"/>
</dbReference>
<dbReference type="InterPro" id="IPR003594">
    <property type="entry name" value="HATPase_dom"/>
</dbReference>
<dbReference type="EC" id="2.7.13.3" evidence="2"/>
<evidence type="ECO:0000313" key="12">
    <source>
        <dbReference type="Proteomes" id="UP000306477"/>
    </source>
</evidence>
<dbReference type="SUPFAM" id="SSF47384">
    <property type="entry name" value="Homodimeric domain of signal transducing histidine kinase"/>
    <property type="match status" value="1"/>
</dbReference>
<keyword evidence="9" id="KW-0472">Membrane</keyword>
<dbReference type="RefSeq" id="WP_136379035.1">
    <property type="nucleotide sequence ID" value="NZ_SLUB01000009.1"/>
</dbReference>
<dbReference type="GO" id="GO:0000155">
    <property type="term" value="F:phosphorelay sensor kinase activity"/>
    <property type="evidence" value="ECO:0007669"/>
    <property type="project" value="InterPro"/>
</dbReference>
<gene>
    <name evidence="11" type="ORF">E1I69_07770</name>
</gene>
<dbReference type="InterPro" id="IPR036097">
    <property type="entry name" value="HisK_dim/P_sf"/>
</dbReference>
<name>A0A4S3PUP3_9BACI</name>
<dbReference type="InterPro" id="IPR003661">
    <property type="entry name" value="HisK_dim/P_dom"/>
</dbReference>
<dbReference type="NCBIfam" id="TIGR00229">
    <property type="entry name" value="sensory_box"/>
    <property type="match status" value="1"/>
</dbReference>
<evidence type="ECO:0000256" key="6">
    <source>
        <dbReference type="ARBA" id="ARBA00022777"/>
    </source>
</evidence>
<evidence type="ECO:0000256" key="2">
    <source>
        <dbReference type="ARBA" id="ARBA00012438"/>
    </source>
</evidence>
<protein>
    <recommendedName>
        <fullName evidence="2">histidine kinase</fullName>
        <ecNumber evidence="2">2.7.13.3</ecNumber>
    </recommendedName>
</protein>
<proteinExistence type="predicted"/>